<sequence length="211" mass="23557">MEKILIIGANGKTGQHIVELLKNIDRYQVSAMIRKEHQKQNFDNDHIKFVIGDLEEDFEHAFKNIDKVVFAAGSGGSTGDDKTLAVDRDGAKKAVDYSVKHNLKKFVMLSSMGTDQPEKVEGLEVYLKAKKAADDYLKSKDLDYSILQPGMLTDDEPKHKIQIAESLSAGKISRKDVAYVLVKSLTDKICKNKTMAFVSGDKDVDEVLETY</sequence>
<gene>
    <name evidence="2" type="primary">yhfK</name>
    <name evidence="2" type="ORF">GCM10010832_23140</name>
</gene>
<evidence type="ECO:0000313" key="2">
    <source>
        <dbReference type="EMBL" id="GGE42592.1"/>
    </source>
</evidence>
<dbReference type="Pfam" id="PF13460">
    <property type="entry name" value="NAD_binding_10"/>
    <property type="match status" value="1"/>
</dbReference>
<reference evidence="3" key="1">
    <citation type="journal article" date="2019" name="Int. J. Syst. Evol. Microbiol.">
        <title>The Global Catalogue of Microorganisms (GCM) 10K type strain sequencing project: providing services to taxonomists for standard genome sequencing and annotation.</title>
        <authorList>
            <consortium name="The Broad Institute Genomics Platform"/>
            <consortium name="The Broad Institute Genome Sequencing Center for Infectious Disease"/>
            <person name="Wu L."/>
            <person name="Ma J."/>
        </authorList>
    </citation>
    <scope>NUCLEOTIDE SEQUENCE [LARGE SCALE GENOMIC DNA]</scope>
    <source>
        <strain evidence="3">CGMCC 1.12931</strain>
    </source>
</reference>
<dbReference type="InterPro" id="IPR036291">
    <property type="entry name" value="NAD(P)-bd_dom_sf"/>
</dbReference>
<evidence type="ECO:0000313" key="3">
    <source>
        <dbReference type="Proteomes" id="UP000599179"/>
    </source>
</evidence>
<organism evidence="2 3">
    <name type="scientific">Psychroflexus planctonicus</name>
    <dbReference type="NCBI Taxonomy" id="1526575"/>
    <lineage>
        <taxon>Bacteria</taxon>
        <taxon>Pseudomonadati</taxon>
        <taxon>Bacteroidota</taxon>
        <taxon>Flavobacteriia</taxon>
        <taxon>Flavobacteriales</taxon>
        <taxon>Flavobacteriaceae</taxon>
        <taxon>Psychroflexus</taxon>
    </lineage>
</organism>
<proteinExistence type="predicted"/>
<feature type="domain" description="NAD(P)-binding" evidence="1">
    <location>
        <begin position="8"/>
        <end position="187"/>
    </location>
</feature>
<dbReference type="InterPro" id="IPR016040">
    <property type="entry name" value="NAD(P)-bd_dom"/>
</dbReference>
<comment type="caution">
    <text evidence="2">The sequence shown here is derived from an EMBL/GenBank/DDBJ whole genome shotgun (WGS) entry which is preliminary data.</text>
</comment>
<name>A0ABQ1SK28_9FLAO</name>
<dbReference type="RefSeq" id="WP_188459302.1">
    <property type="nucleotide sequence ID" value="NZ_BMGM01000011.1"/>
</dbReference>
<protein>
    <submittedName>
        <fullName evidence="2">Sugar epimerase YhfK</fullName>
    </submittedName>
</protein>
<accession>A0ABQ1SK28</accession>
<dbReference type="SUPFAM" id="SSF51735">
    <property type="entry name" value="NAD(P)-binding Rossmann-fold domains"/>
    <property type="match status" value="1"/>
</dbReference>
<dbReference type="Gene3D" id="3.40.50.720">
    <property type="entry name" value="NAD(P)-binding Rossmann-like Domain"/>
    <property type="match status" value="1"/>
</dbReference>
<evidence type="ECO:0000259" key="1">
    <source>
        <dbReference type="Pfam" id="PF13460"/>
    </source>
</evidence>
<dbReference type="PANTHER" id="PTHR15020:SF50">
    <property type="entry name" value="UPF0659 PROTEIN YMR090W"/>
    <property type="match status" value="1"/>
</dbReference>
<dbReference type="EMBL" id="BMGM01000011">
    <property type="protein sequence ID" value="GGE42592.1"/>
    <property type="molecule type" value="Genomic_DNA"/>
</dbReference>
<dbReference type="Proteomes" id="UP000599179">
    <property type="component" value="Unassembled WGS sequence"/>
</dbReference>
<dbReference type="PANTHER" id="PTHR15020">
    <property type="entry name" value="FLAVIN REDUCTASE-RELATED"/>
    <property type="match status" value="1"/>
</dbReference>
<keyword evidence="3" id="KW-1185">Reference proteome</keyword>
<dbReference type="CDD" id="cd05243">
    <property type="entry name" value="SDR_a5"/>
    <property type="match status" value="1"/>
</dbReference>